<dbReference type="Proteomes" id="UP001060170">
    <property type="component" value="Chromosome 7"/>
</dbReference>
<sequence>MDEHHHLSLGLQVWDHNSDAQSLRESQKADLVAEEVQRAEARESLARASTLTAQGIIGKDIYAKYSINTSYDRIHPVYPNPTDADRYILLTSGNVALWAKAMVTPPSAWRQHFYTTHWHDFFGSACPTPTTYKYSSPVTTPLASSSMLDQANLVATVVEAVRLANKRLALPSGSATLAKDVDVGATSMRNYLSFVGVTNIKATLTVSEVHEVDDYTLF</sequence>
<evidence type="ECO:0000313" key="2">
    <source>
        <dbReference type="Proteomes" id="UP001060170"/>
    </source>
</evidence>
<comment type="caution">
    <text evidence="1">The sequence shown here is derived from an EMBL/GenBank/DDBJ whole genome shotgun (WGS) entry which is preliminary data.</text>
</comment>
<protein>
    <submittedName>
        <fullName evidence="1">Uncharacterized protein</fullName>
    </submittedName>
</protein>
<reference evidence="1 2" key="3">
    <citation type="journal article" date="2022" name="Microbiol. Spectr.">
        <title>Folding features and dynamics of 3D genome architecture in plant fungal pathogens.</title>
        <authorList>
            <person name="Xia C."/>
        </authorList>
    </citation>
    <scope>NUCLEOTIDE SEQUENCE [LARGE SCALE GENOMIC DNA]</scope>
    <source>
        <strain evidence="1 2">93-210</strain>
    </source>
</reference>
<proteinExistence type="predicted"/>
<reference evidence="2" key="2">
    <citation type="journal article" date="2018" name="Mol. Plant Microbe Interact.">
        <title>Genome sequence resources for the wheat stripe rust pathogen (Puccinia striiformis f. sp. tritici) and the barley stripe rust pathogen (Puccinia striiformis f. sp. hordei).</title>
        <authorList>
            <person name="Xia C."/>
            <person name="Wang M."/>
            <person name="Yin C."/>
            <person name="Cornejo O.E."/>
            <person name="Hulbert S.H."/>
            <person name="Chen X."/>
        </authorList>
    </citation>
    <scope>NUCLEOTIDE SEQUENCE [LARGE SCALE GENOMIC DNA]</scope>
    <source>
        <strain evidence="2">93-210</strain>
    </source>
</reference>
<evidence type="ECO:0000313" key="1">
    <source>
        <dbReference type="EMBL" id="KAI7952139.1"/>
    </source>
</evidence>
<dbReference type="EMBL" id="CM045871">
    <property type="protein sequence ID" value="KAI7952139.1"/>
    <property type="molecule type" value="Genomic_DNA"/>
</dbReference>
<gene>
    <name evidence="1" type="ORF">MJO28_007823</name>
</gene>
<organism evidence="1 2">
    <name type="scientific">Puccinia striiformis f. sp. tritici</name>
    <dbReference type="NCBI Taxonomy" id="168172"/>
    <lineage>
        <taxon>Eukaryota</taxon>
        <taxon>Fungi</taxon>
        <taxon>Dikarya</taxon>
        <taxon>Basidiomycota</taxon>
        <taxon>Pucciniomycotina</taxon>
        <taxon>Pucciniomycetes</taxon>
        <taxon>Pucciniales</taxon>
        <taxon>Pucciniaceae</taxon>
        <taxon>Puccinia</taxon>
    </lineage>
</organism>
<accession>A0ACC0EHB5</accession>
<feature type="non-terminal residue" evidence="1">
    <location>
        <position position="218"/>
    </location>
</feature>
<reference evidence="2" key="1">
    <citation type="journal article" date="2018" name="BMC Genomics">
        <title>Genomic insights into host adaptation between the wheat stripe rust pathogen (Puccinia striiformis f. sp. tritici) and the barley stripe rust pathogen (Puccinia striiformis f. sp. hordei).</title>
        <authorList>
            <person name="Xia C."/>
            <person name="Wang M."/>
            <person name="Yin C."/>
            <person name="Cornejo O.E."/>
            <person name="Hulbert S.H."/>
            <person name="Chen X."/>
        </authorList>
    </citation>
    <scope>NUCLEOTIDE SEQUENCE [LARGE SCALE GENOMIC DNA]</scope>
    <source>
        <strain evidence="2">93-210</strain>
    </source>
</reference>
<keyword evidence="2" id="KW-1185">Reference proteome</keyword>
<name>A0ACC0EHB5_9BASI</name>